<accession>A0A914R0W2</accession>
<evidence type="ECO:0000313" key="2">
    <source>
        <dbReference type="Proteomes" id="UP000887578"/>
    </source>
</evidence>
<feature type="chain" id="PRO_5038137645" evidence="1">
    <location>
        <begin position="23"/>
        <end position="67"/>
    </location>
</feature>
<reference evidence="3" key="1">
    <citation type="submission" date="2022-11" db="UniProtKB">
        <authorList>
            <consortium name="WormBaseParasite"/>
        </authorList>
    </citation>
    <scope>IDENTIFICATION</scope>
</reference>
<feature type="signal peptide" evidence="1">
    <location>
        <begin position="1"/>
        <end position="22"/>
    </location>
</feature>
<evidence type="ECO:0000313" key="3">
    <source>
        <dbReference type="WBParaSite" id="PDA_v2.g5002.t1"/>
    </source>
</evidence>
<protein>
    <submittedName>
        <fullName evidence="3">Uncharacterized protein</fullName>
    </submittedName>
</protein>
<proteinExistence type="predicted"/>
<name>A0A914R0W2_9BILA</name>
<keyword evidence="1" id="KW-0732">Signal</keyword>
<organism evidence="2 3">
    <name type="scientific">Panagrolaimus davidi</name>
    <dbReference type="NCBI Taxonomy" id="227884"/>
    <lineage>
        <taxon>Eukaryota</taxon>
        <taxon>Metazoa</taxon>
        <taxon>Ecdysozoa</taxon>
        <taxon>Nematoda</taxon>
        <taxon>Chromadorea</taxon>
        <taxon>Rhabditida</taxon>
        <taxon>Tylenchina</taxon>
        <taxon>Panagrolaimomorpha</taxon>
        <taxon>Panagrolaimoidea</taxon>
        <taxon>Panagrolaimidae</taxon>
        <taxon>Panagrolaimus</taxon>
    </lineage>
</organism>
<dbReference type="WBParaSite" id="PDA_v2.g5002.t1">
    <property type="protein sequence ID" value="PDA_v2.g5002.t1"/>
    <property type="gene ID" value="PDA_v2.g5002"/>
</dbReference>
<dbReference type="Proteomes" id="UP000887578">
    <property type="component" value="Unplaced"/>
</dbReference>
<evidence type="ECO:0000256" key="1">
    <source>
        <dbReference type="SAM" id="SignalP"/>
    </source>
</evidence>
<sequence>MTARIFIIFSILAIFCLIFVSSAPLIPVDPYNSMFHDVLPISEPRNMLPDDHIGLHSVDDVIVKHPI</sequence>
<dbReference type="AlphaFoldDB" id="A0A914R0W2"/>
<keyword evidence="2" id="KW-1185">Reference proteome</keyword>